<dbReference type="EMBL" id="JARK01001341">
    <property type="protein sequence ID" value="EYC30150.1"/>
    <property type="molecule type" value="Genomic_DNA"/>
</dbReference>
<keyword evidence="3" id="KW-1185">Reference proteome</keyword>
<evidence type="ECO:0000313" key="3">
    <source>
        <dbReference type="Proteomes" id="UP000024635"/>
    </source>
</evidence>
<protein>
    <submittedName>
        <fullName evidence="2">Uncharacterized protein</fullName>
    </submittedName>
</protein>
<gene>
    <name evidence="2" type="primary">Acey_s0005.g2480</name>
    <name evidence="2" type="ORF">Y032_0005g2480</name>
</gene>
<accession>A0A016VRW8</accession>
<keyword evidence="1" id="KW-0472">Membrane</keyword>
<comment type="caution">
    <text evidence="2">The sequence shown here is derived from an EMBL/GenBank/DDBJ whole genome shotgun (WGS) entry which is preliminary data.</text>
</comment>
<keyword evidence="1" id="KW-1133">Transmembrane helix</keyword>
<evidence type="ECO:0000313" key="2">
    <source>
        <dbReference type="EMBL" id="EYC30150.1"/>
    </source>
</evidence>
<dbReference type="Proteomes" id="UP000024635">
    <property type="component" value="Unassembled WGS sequence"/>
</dbReference>
<proteinExistence type="predicted"/>
<reference evidence="3" key="1">
    <citation type="journal article" date="2015" name="Nat. Genet.">
        <title>The genome and transcriptome of the zoonotic hookworm Ancylostoma ceylanicum identify infection-specific gene families.</title>
        <authorList>
            <person name="Schwarz E.M."/>
            <person name="Hu Y."/>
            <person name="Antoshechkin I."/>
            <person name="Miller M.M."/>
            <person name="Sternberg P.W."/>
            <person name="Aroian R.V."/>
        </authorList>
    </citation>
    <scope>NUCLEOTIDE SEQUENCE</scope>
    <source>
        <strain evidence="3">HY135</strain>
    </source>
</reference>
<evidence type="ECO:0000256" key="1">
    <source>
        <dbReference type="SAM" id="Phobius"/>
    </source>
</evidence>
<name>A0A016VRW8_9BILA</name>
<feature type="transmembrane region" description="Helical" evidence="1">
    <location>
        <begin position="12"/>
        <end position="34"/>
    </location>
</feature>
<sequence>MAYDDLVYPMGYSAAFFSLLVVCVSIYLVIYFMAAVANAVLDVGDAITPCPEVIKNVQPTAWYAIPVAVISSLFRITQDEV</sequence>
<dbReference type="AlphaFoldDB" id="A0A016VRW8"/>
<dbReference type="OrthoDB" id="5786667at2759"/>
<keyword evidence="1" id="KW-0812">Transmembrane</keyword>
<organism evidence="2 3">
    <name type="scientific">Ancylostoma ceylanicum</name>
    <dbReference type="NCBI Taxonomy" id="53326"/>
    <lineage>
        <taxon>Eukaryota</taxon>
        <taxon>Metazoa</taxon>
        <taxon>Ecdysozoa</taxon>
        <taxon>Nematoda</taxon>
        <taxon>Chromadorea</taxon>
        <taxon>Rhabditida</taxon>
        <taxon>Rhabditina</taxon>
        <taxon>Rhabditomorpha</taxon>
        <taxon>Strongyloidea</taxon>
        <taxon>Ancylostomatidae</taxon>
        <taxon>Ancylostomatinae</taxon>
        <taxon>Ancylostoma</taxon>
    </lineage>
</organism>